<proteinExistence type="predicted"/>
<dbReference type="EMBL" id="CP045121">
    <property type="protein sequence ID" value="QIN79364.1"/>
    <property type="molecule type" value="Genomic_DNA"/>
</dbReference>
<protein>
    <submittedName>
        <fullName evidence="1">Uncharacterized protein</fullName>
    </submittedName>
</protein>
<evidence type="ECO:0000313" key="1">
    <source>
        <dbReference type="EMBL" id="QIN79364.1"/>
    </source>
</evidence>
<evidence type="ECO:0000313" key="2">
    <source>
        <dbReference type="Proteomes" id="UP000502706"/>
    </source>
</evidence>
<organism evidence="1 2">
    <name type="scientific">Rubrobacter marinus</name>
    <dbReference type="NCBI Taxonomy" id="2653852"/>
    <lineage>
        <taxon>Bacteria</taxon>
        <taxon>Bacillati</taxon>
        <taxon>Actinomycetota</taxon>
        <taxon>Rubrobacteria</taxon>
        <taxon>Rubrobacterales</taxon>
        <taxon>Rubrobacteraceae</taxon>
        <taxon>Rubrobacter</taxon>
    </lineage>
</organism>
<dbReference type="RefSeq" id="WP_166397027.1">
    <property type="nucleotide sequence ID" value="NZ_CP045121.1"/>
</dbReference>
<name>A0A6G8PYN7_9ACTN</name>
<reference evidence="1 2" key="1">
    <citation type="submission" date="2019-10" db="EMBL/GenBank/DDBJ databases">
        <title>Rubrobacter sp nov SCSIO 52915 isolated from a deep-sea sediment in the South China Sea.</title>
        <authorList>
            <person name="Chen R.W."/>
        </authorList>
    </citation>
    <scope>NUCLEOTIDE SEQUENCE [LARGE SCALE GENOMIC DNA]</scope>
    <source>
        <strain evidence="1 2">SCSIO 52915</strain>
    </source>
</reference>
<dbReference type="AlphaFoldDB" id="A0A6G8PYN7"/>
<accession>A0A6G8PYN7</accession>
<gene>
    <name evidence="1" type="ORF">GBA65_13540</name>
</gene>
<sequence length="73" mass="7751">MDDETQQRVITLVAAGIAYGISHAVTNRYIDVPDQRGIKDDALEAVLKGATTAASTILASIIVRRVLAGRWGG</sequence>
<dbReference type="KEGG" id="rmar:GBA65_13540"/>
<keyword evidence="2" id="KW-1185">Reference proteome</keyword>
<dbReference type="Proteomes" id="UP000502706">
    <property type="component" value="Chromosome"/>
</dbReference>